<organism evidence="1 2">
    <name type="scientific">Exocentrus adspersus</name>
    <dbReference type="NCBI Taxonomy" id="1586481"/>
    <lineage>
        <taxon>Eukaryota</taxon>
        <taxon>Metazoa</taxon>
        <taxon>Ecdysozoa</taxon>
        <taxon>Arthropoda</taxon>
        <taxon>Hexapoda</taxon>
        <taxon>Insecta</taxon>
        <taxon>Pterygota</taxon>
        <taxon>Neoptera</taxon>
        <taxon>Endopterygota</taxon>
        <taxon>Coleoptera</taxon>
        <taxon>Polyphaga</taxon>
        <taxon>Cucujiformia</taxon>
        <taxon>Chrysomeloidea</taxon>
        <taxon>Cerambycidae</taxon>
        <taxon>Lamiinae</taxon>
        <taxon>Acanthocinini</taxon>
        <taxon>Exocentrus</taxon>
    </lineage>
</organism>
<accession>A0AAV8VII7</accession>
<comment type="caution">
    <text evidence="1">The sequence shown here is derived from an EMBL/GenBank/DDBJ whole genome shotgun (WGS) entry which is preliminary data.</text>
</comment>
<dbReference type="EMBL" id="JANEYG010000085">
    <property type="protein sequence ID" value="KAJ8913915.1"/>
    <property type="molecule type" value="Genomic_DNA"/>
</dbReference>
<keyword evidence="2" id="KW-1185">Reference proteome</keyword>
<protein>
    <submittedName>
        <fullName evidence="1">Uncharacterized protein</fullName>
    </submittedName>
</protein>
<dbReference type="AlphaFoldDB" id="A0AAV8VII7"/>
<name>A0AAV8VII7_9CUCU</name>
<reference evidence="1 2" key="1">
    <citation type="journal article" date="2023" name="Insect Mol. Biol.">
        <title>Genome sequencing provides insights into the evolution of gene families encoding plant cell wall-degrading enzymes in longhorned beetles.</title>
        <authorList>
            <person name="Shin N.R."/>
            <person name="Okamura Y."/>
            <person name="Kirsch R."/>
            <person name="Pauchet Y."/>
        </authorList>
    </citation>
    <scope>NUCLEOTIDE SEQUENCE [LARGE SCALE GENOMIC DNA]</scope>
    <source>
        <strain evidence="1">EAD_L_NR</strain>
    </source>
</reference>
<evidence type="ECO:0000313" key="1">
    <source>
        <dbReference type="EMBL" id="KAJ8913915.1"/>
    </source>
</evidence>
<gene>
    <name evidence="1" type="ORF">NQ315_005713</name>
</gene>
<dbReference type="Proteomes" id="UP001159042">
    <property type="component" value="Unassembled WGS sequence"/>
</dbReference>
<sequence>MAQRASSFIVFNNSTQASIVKAVNWTPNRPGWTARIGVARAVSCTNSNPDTIAEDRKYFKLSARTVLCLNYNQIQLTHFYSTFHKARFNFLCFEGRRGVSVDIIRKSAGWSENSSTFAKWYNLLLIEPNDFCTAVLSIKLMTPLTAGEADHMM</sequence>
<evidence type="ECO:0000313" key="2">
    <source>
        <dbReference type="Proteomes" id="UP001159042"/>
    </source>
</evidence>
<proteinExistence type="predicted"/>